<dbReference type="EMBL" id="CP038436">
    <property type="protein sequence ID" value="QBX56752.1"/>
    <property type="molecule type" value="Genomic_DNA"/>
</dbReference>
<evidence type="ECO:0000313" key="2">
    <source>
        <dbReference type="Proteomes" id="UP000294853"/>
    </source>
</evidence>
<dbReference type="Proteomes" id="UP000294853">
    <property type="component" value="Chromosome"/>
</dbReference>
<keyword evidence="2" id="KW-1185">Reference proteome</keyword>
<sequence>MTDQTSTNLSVLLRAVSAARSEVEDARRLRAAPGSAPVAAEQRVLLEALEQYAAALSRQGSPMPYRMRDELAMYRAMFSTRRQR</sequence>
<gene>
    <name evidence="1" type="ORF">EXE58_15660</name>
</gene>
<dbReference type="KEGG" id="nsn:EXE58_15660"/>
<dbReference type="AlphaFoldDB" id="A0A4V1BML1"/>
<dbReference type="OrthoDB" id="9980198at2"/>
<dbReference type="RefSeq" id="WP_135268737.1">
    <property type="nucleotide sequence ID" value="NZ_CP038436.1"/>
</dbReference>
<proteinExistence type="predicted"/>
<evidence type="ECO:0000313" key="1">
    <source>
        <dbReference type="EMBL" id="QBX56752.1"/>
    </source>
</evidence>
<reference evidence="1 2" key="1">
    <citation type="submission" date="2019-03" db="EMBL/GenBank/DDBJ databases">
        <title>Three New Species of Nocardioides, Nocardioides euryhalodurans sp. nov., Nocardioides seonyuensis sp. nov. and Nocardioides eburneoflavus sp. nov. Iolated from Soil.</title>
        <authorList>
            <person name="Roh S.G."/>
            <person name="Lee C."/>
            <person name="Kim M.-K."/>
            <person name="Kim S.B."/>
        </authorList>
    </citation>
    <scope>NUCLEOTIDE SEQUENCE [LARGE SCALE GENOMIC DNA]</scope>
    <source>
        <strain evidence="1 2">MMS17-SY207-3</strain>
    </source>
</reference>
<name>A0A4V1BML1_9ACTN</name>
<accession>A0A4V1BML1</accession>
<protein>
    <submittedName>
        <fullName evidence="1">Uncharacterized protein</fullName>
    </submittedName>
</protein>
<organism evidence="1 2">
    <name type="scientific">Nocardioides seonyuensis</name>
    <dbReference type="NCBI Taxonomy" id="2518371"/>
    <lineage>
        <taxon>Bacteria</taxon>
        <taxon>Bacillati</taxon>
        <taxon>Actinomycetota</taxon>
        <taxon>Actinomycetes</taxon>
        <taxon>Propionibacteriales</taxon>
        <taxon>Nocardioidaceae</taxon>
        <taxon>Nocardioides</taxon>
    </lineage>
</organism>